<accession>A0A6J5L565</accession>
<evidence type="ECO:0000313" key="4">
    <source>
        <dbReference type="EMBL" id="CAB4132609.1"/>
    </source>
</evidence>
<evidence type="ECO:0000313" key="2">
    <source>
        <dbReference type="EMBL" id="CAB4121672.1"/>
    </source>
</evidence>
<protein>
    <submittedName>
        <fullName evidence="3">Essential recombination function protein</fullName>
    </submittedName>
</protein>
<feature type="region of interest" description="Disordered" evidence="1">
    <location>
        <begin position="120"/>
        <end position="144"/>
    </location>
</feature>
<dbReference type="EMBL" id="LR796149">
    <property type="protein sequence ID" value="CAB4121672.1"/>
    <property type="molecule type" value="Genomic_DNA"/>
</dbReference>
<evidence type="ECO:0000313" key="3">
    <source>
        <dbReference type="EMBL" id="CAB4127059.1"/>
    </source>
</evidence>
<dbReference type="InterPro" id="IPR007499">
    <property type="entry name" value="ERF_bacteria_virus"/>
</dbReference>
<dbReference type="Pfam" id="PF04404">
    <property type="entry name" value="ERF"/>
    <property type="match status" value="1"/>
</dbReference>
<proteinExistence type="predicted"/>
<evidence type="ECO:0000256" key="1">
    <source>
        <dbReference type="SAM" id="MobiDB-lite"/>
    </source>
</evidence>
<gene>
    <name evidence="6" type="ORF">UFOVP1357_26</name>
    <name evidence="2" type="ORF">UFOVP18_47</name>
    <name evidence="4" type="ORF">UFOVP258_40</name>
    <name evidence="5" type="ORF">UFOVP502_32</name>
    <name evidence="3" type="ORF">UFOVP82_49</name>
</gene>
<dbReference type="EMBL" id="LR797304">
    <property type="protein sequence ID" value="CAB4200046.1"/>
    <property type="molecule type" value="Genomic_DNA"/>
</dbReference>
<reference evidence="3" key="1">
    <citation type="submission" date="2020-04" db="EMBL/GenBank/DDBJ databases">
        <authorList>
            <person name="Chiriac C."/>
            <person name="Salcher M."/>
            <person name="Ghai R."/>
            <person name="Kavagutti S V."/>
        </authorList>
    </citation>
    <scope>NUCLEOTIDE SEQUENCE</scope>
</reference>
<dbReference type="EMBL" id="LR796264">
    <property type="protein sequence ID" value="CAB4132609.1"/>
    <property type="molecule type" value="Genomic_DNA"/>
</dbReference>
<evidence type="ECO:0000313" key="6">
    <source>
        <dbReference type="EMBL" id="CAB4200046.1"/>
    </source>
</evidence>
<organism evidence="3">
    <name type="scientific">uncultured Caudovirales phage</name>
    <dbReference type="NCBI Taxonomy" id="2100421"/>
    <lineage>
        <taxon>Viruses</taxon>
        <taxon>Duplodnaviria</taxon>
        <taxon>Heunggongvirae</taxon>
        <taxon>Uroviricota</taxon>
        <taxon>Caudoviricetes</taxon>
        <taxon>Peduoviridae</taxon>
        <taxon>Maltschvirus</taxon>
        <taxon>Maltschvirus maltsch</taxon>
    </lineage>
</organism>
<dbReference type="EMBL" id="LR796468">
    <property type="protein sequence ID" value="CAB4146505.1"/>
    <property type="molecule type" value="Genomic_DNA"/>
</dbReference>
<dbReference type="EMBL" id="LR796201">
    <property type="protein sequence ID" value="CAB4127059.1"/>
    <property type="molecule type" value="Genomic_DNA"/>
</dbReference>
<name>A0A6J5L565_9CAUD</name>
<evidence type="ECO:0000313" key="5">
    <source>
        <dbReference type="EMBL" id="CAB4146505.1"/>
    </source>
</evidence>
<sequence length="208" mass="23068">MTNQSEQINELATALAKAQGEILPAIKDSANPFFKSKYADLSSVWNACRQPLSKNGLSIIQTFETEGETYLITTLVHSSGQWIRSKLPILTVKKDAQEYGKAITYMRRYALSAIVGVSPDDDDDGNSANGNQMPASRDKQVEEKSRFEQPKFITTGEFKQIAMLVNGNEKKKNEILAHYGIDSLEMIPFGHGKAIINKLAANQEKVEV</sequence>